<evidence type="ECO:0000256" key="2">
    <source>
        <dbReference type="SAM" id="Phobius"/>
    </source>
</evidence>
<keyword evidence="4" id="KW-1185">Reference proteome</keyword>
<sequence length="186" mass="19586">MTASDPRTATATEPPSTTADEAAPPRPFTARRYGTFAAVLLLSIALVLFTQQVKLWVDPGSTPISPLTLGGLGSLWLFSLAGIVVGDLMTLSRVPVLKDFPVLGWVSLVSLFSCLAWSGFVDAIGAVDFLSLTTPVLAFAGVSVADRLVDLSKTSWKVAITTVFVFIGTYTGSALLAQFGLFVSGR</sequence>
<feature type="transmembrane region" description="Helical" evidence="2">
    <location>
        <begin position="102"/>
        <end position="120"/>
    </location>
</feature>
<evidence type="ECO:0000256" key="1">
    <source>
        <dbReference type="SAM" id="MobiDB-lite"/>
    </source>
</evidence>
<keyword evidence="2" id="KW-0812">Transmembrane</keyword>
<evidence type="ECO:0000313" key="3">
    <source>
        <dbReference type="EMBL" id="UYG15460.1"/>
    </source>
</evidence>
<organism evidence="3 4">
    <name type="scientific">Brachybacterium huguangmaarense</name>
    <dbReference type="NCBI Taxonomy" id="1652028"/>
    <lineage>
        <taxon>Bacteria</taxon>
        <taxon>Bacillati</taxon>
        <taxon>Actinomycetota</taxon>
        <taxon>Actinomycetes</taxon>
        <taxon>Micrococcales</taxon>
        <taxon>Dermabacteraceae</taxon>
        <taxon>Brachybacterium</taxon>
    </lineage>
</organism>
<feature type="transmembrane region" description="Helical" evidence="2">
    <location>
        <begin position="33"/>
        <end position="53"/>
    </location>
</feature>
<evidence type="ECO:0008006" key="5">
    <source>
        <dbReference type="Google" id="ProtNLM"/>
    </source>
</evidence>
<evidence type="ECO:0000313" key="4">
    <source>
        <dbReference type="Proteomes" id="UP001164305"/>
    </source>
</evidence>
<feature type="transmembrane region" description="Helical" evidence="2">
    <location>
        <begin position="73"/>
        <end position="90"/>
    </location>
</feature>
<feature type="region of interest" description="Disordered" evidence="1">
    <location>
        <begin position="1"/>
        <end position="26"/>
    </location>
</feature>
<keyword evidence="2" id="KW-1133">Transmembrane helix</keyword>
<dbReference type="RefSeq" id="WP_263592674.1">
    <property type="nucleotide sequence ID" value="NZ_CP107020.1"/>
</dbReference>
<reference evidence="3" key="1">
    <citation type="submission" date="2022-10" db="EMBL/GenBank/DDBJ databases">
        <title>Whole-Genome Sequencing of Brachybacterium huguangmaarense BRM-3, Isolated from Betula schmidtii.</title>
        <authorList>
            <person name="Haam D."/>
        </authorList>
    </citation>
    <scope>NUCLEOTIDE SEQUENCE</scope>
    <source>
        <strain evidence="3">BRM-3</strain>
    </source>
</reference>
<name>A0ABY6FX17_9MICO</name>
<feature type="compositionally biased region" description="Low complexity" evidence="1">
    <location>
        <begin position="1"/>
        <end position="22"/>
    </location>
</feature>
<accession>A0ABY6FX17</accession>
<gene>
    <name evidence="3" type="ORF">BRM3_07300</name>
</gene>
<proteinExistence type="predicted"/>
<protein>
    <recommendedName>
        <fullName evidence="5">Fluoride ion transporter CrcB</fullName>
    </recommendedName>
</protein>
<keyword evidence="2" id="KW-0472">Membrane</keyword>
<feature type="transmembrane region" description="Helical" evidence="2">
    <location>
        <begin position="158"/>
        <end position="183"/>
    </location>
</feature>
<dbReference type="Proteomes" id="UP001164305">
    <property type="component" value="Chromosome"/>
</dbReference>
<dbReference type="EMBL" id="CP107020">
    <property type="protein sequence ID" value="UYG15460.1"/>
    <property type="molecule type" value="Genomic_DNA"/>
</dbReference>